<dbReference type="EMBL" id="JBBWWR010000005">
    <property type="protein sequence ID" value="KAK8966858.1"/>
    <property type="molecule type" value="Genomic_DNA"/>
</dbReference>
<sequence>MSDSNSPPSGGGGSVHKPICTICFEDLKPIVEDLQTLLICGHVFHELCIQQWLEYCPGGKQPTCPVCKQSCSRQNITRLYFQSTGDSTQLYSSLSPQDPANANAQALVEEVKKLEGKLAVLTLTFENQQLHLKKVDEEVPYMFALF</sequence>
<evidence type="ECO:0000256" key="1">
    <source>
        <dbReference type="PROSITE-ProRule" id="PRU00175"/>
    </source>
</evidence>
<dbReference type="PANTHER" id="PTHR47344">
    <property type="entry name" value="RING ZINC FINGER PROTEIN-RELATED"/>
    <property type="match status" value="1"/>
</dbReference>
<keyword evidence="4" id="KW-1185">Reference proteome</keyword>
<dbReference type="PANTHER" id="PTHR47344:SF1">
    <property type="entry name" value="RING ZINC FINGER PROTEIN-RELATED"/>
    <property type="match status" value="1"/>
</dbReference>
<evidence type="ECO:0000313" key="3">
    <source>
        <dbReference type="EMBL" id="KAK8966858.1"/>
    </source>
</evidence>
<comment type="caution">
    <text evidence="3">The sequence shown here is derived from an EMBL/GenBank/DDBJ whole genome shotgun (WGS) entry which is preliminary data.</text>
</comment>
<dbReference type="InterPro" id="IPR013083">
    <property type="entry name" value="Znf_RING/FYVE/PHD"/>
</dbReference>
<evidence type="ECO:0000259" key="2">
    <source>
        <dbReference type="PROSITE" id="PS50089"/>
    </source>
</evidence>
<proteinExistence type="predicted"/>
<evidence type="ECO:0000313" key="4">
    <source>
        <dbReference type="Proteomes" id="UP001412067"/>
    </source>
</evidence>
<organism evidence="3 4">
    <name type="scientific">Platanthera guangdongensis</name>
    <dbReference type="NCBI Taxonomy" id="2320717"/>
    <lineage>
        <taxon>Eukaryota</taxon>
        <taxon>Viridiplantae</taxon>
        <taxon>Streptophyta</taxon>
        <taxon>Embryophyta</taxon>
        <taxon>Tracheophyta</taxon>
        <taxon>Spermatophyta</taxon>
        <taxon>Magnoliopsida</taxon>
        <taxon>Liliopsida</taxon>
        <taxon>Asparagales</taxon>
        <taxon>Orchidaceae</taxon>
        <taxon>Orchidoideae</taxon>
        <taxon>Orchideae</taxon>
        <taxon>Orchidinae</taxon>
        <taxon>Platanthera</taxon>
    </lineage>
</organism>
<dbReference type="Pfam" id="PF13639">
    <property type="entry name" value="zf-RING_2"/>
    <property type="match status" value="1"/>
</dbReference>
<dbReference type="Proteomes" id="UP001412067">
    <property type="component" value="Unassembled WGS sequence"/>
</dbReference>
<protein>
    <submittedName>
        <fullName evidence="3">RING-H2 finger protein ATL30</fullName>
    </submittedName>
</protein>
<keyword evidence="1" id="KW-0479">Metal-binding</keyword>
<gene>
    <name evidence="3" type="primary">ATL30</name>
    <name evidence="3" type="ORF">KSP40_PGU004110</name>
</gene>
<dbReference type="PROSITE" id="PS50089">
    <property type="entry name" value="ZF_RING_2"/>
    <property type="match status" value="1"/>
</dbReference>
<accession>A0ABR2MSA6</accession>
<dbReference type="SMART" id="SM00184">
    <property type="entry name" value="RING"/>
    <property type="match status" value="1"/>
</dbReference>
<dbReference type="SUPFAM" id="SSF57850">
    <property type="entry name" value="RING/U-box"/>
    <property type="match status" value="1"/>
</dbReference>
<keyword evidence="1" id="KW-0862">Zinc</keyword>
<name>A0ABR2MSA6_9ASPA</name>
<dbReference type="InterPro" id="IPR001841">
    <property type="entry name" value="Znf_RING"/>
</dbReference>
<dbReference type="Gene3D" id="3.30.40.10">
    <property type="entry name" value="Zinc/RING finger domain, C3HC4 (zinc finger)"/>
    <property type="match status" value="1"/>
</dbReference>
<reference evidence="3 4" key="1">
    <citation type="journal article" date="2022" name="Nat. Plants">
        <title>Genomes of leafy and leafless Platanthera orchids illuminate the evolution of mycoheterotrophy.</title>
        <authorList>
            <person name="Li M.H."/>
            <person name="Liu K.W."/>
            <person name="Li Z."/>
            <person name="Lu H.C."/>
            <person name="Ye Q.L."/>
            <person name="Zhang D."/>
            <person name="Wang J.Y."/>
            <person name="Li Y.F."/>
            <person name="Zhong Z.M."/>
            <person name="Liu X."/>
            <person name="Yu X."/>
            <person name="Liu D.K."/>
            <person name="Tu X.D."/>
            <person name="Liu B."/>
            <person name="Hao Y."/>
            <person name="Liao X.Y."/>
            <person name="Jiang Y.T."/>
            <person name="Sun W.H."/>
            <person name="Chen J."/>
            <person name="Chen Y.Q."/>
            <person name="Ai Y."/>
            <person name="Zhai J.W."/>
            <person name="Wu S.S."/>
            <person name="Zhou Z."/>
            <person name="Hsiao Y.Y."/>
            <person name="Wu W.L."/>
            <person name="Chen Y.Y."/>
            <person name="Lin Y.F."/>
            <person name="Hsu J.L."/>
            <person name="Li C.Y."/>
            <person name="Wang Z.W."/>
            <person name="Zhao X."/>
            <person name="Zhong W.Y."/>
            <person name="Ma X.K."/>
            <person name="Ma L."/>
            <person name="Huang J."/>
            <person name="Chen G.Z."/>
            <person name="Huang M.Z."/>
            <person name="Huang L."/>
            <person name="Peng D.H."/>
            <person name="Luo Y.B."/>
            <person name="Zou S.Q."/>
            <person name="Chen S.P."/>
            <person name="Lan S."/>
            <person name="Tsai W.C."/>
            <person name="Van de Peer Y."/>
            <person name="Liu Z.J."/>
        </authorList>
    </citation>
    <scope>NUCLEOTIDE SEQUENCE [LARGE SCALE GENOMIC DNA]</scope>
    <source>
        <strain evidence="3">Lor288</strain>
    </source>
</reference>
<feature type="domain" description="RING-type" evidence="2">
    <location>
        <begin position="20"/>
        <end position="68"/>
    </location>
</feature>
<keyword evidence="1" id="KW-0863">Zinc-finger</keyword>